<dbReference type="AlphaFoldDB" id="A0AAN6XAV1"/>
<feature type="chain" id="PRO_5042840667" evidence="2">
    <location>
        <begin position="17"/>
        <end position="166"/>
    </location>
</feature>
<name>A0AAN6XAV1_9PEZI</name>
<keyword evidence="2" id="KW-0732">Signal</keyword>
<feature type="region of interest" description="Disordered" evidence="1">
    <location>
        <begin position="26"/>
        <end position="61"/>
    </location>
</feature>
<gene>
    <name evidence="3" type="ORF">QBC40DRAFT_312616</name>
</gene>
<reference evidence="3" key="2">
    <citation type="submission" date="2023-05" db="EMBL/GenBank/DDBJ databases">
        <authorList>
            <consortium name="Lawrence Berkeley National Laboratory"/>
            <person name="Steindorff A."/>
            <person name="Hensen N."/>
            <person name="Bonometti L."/>
            <person name="Westerberg I."/>
            <person name="Brannstrom I.O."/>
            <person name="Guillou S."/>
            <person name="Cros-Aarteil S."/>
            <person name="Calhoun S."/>
            <person name="Haridas S."/>
            <person name="Kuo A."/>
            <person name="Mondo S."/>
            <person name="Pangilinan J."/>
            <person name="Riley R."/>
            <person name="Labutti K."/>
            <person name="Andreopoulos B."/>
            <person name="Lipzen A."/>
            <person name="Chen C."/>
            <person name="Yanf M."/>
            <person name="Daum C."/>
            <person name="Ng V."/>
            <person name="Clum A."/>
            <person name="Ohm R."/>
            <person name="Martin F."/>
            <person name="Silar P."/>
            <person name="Natvig D."/>
            <person name="Lalanne C."/>
            <person name="Gautier V."/>
            <person name="Ament-Velasquez S.L."/>
            <person name="Kruys A."/>
            <person name="Hutchinson M.I."/>
            <person name="Powell A.J."/>
            <person name="Barry K."/>
            <person name="Miller A.N."/>
            <person name="Grigoriev I.V."/>
            <person name="Debuchy R."/>
            <person name="Gladieux P."/>
            <person name="Thoren M.H."/>
            <person name="Johannesson H."/>
        </authorList>
    </citation>
    <scope>NUCLEOTIDE SEQUENCE</scope>
    <source>
        <strain evidence="3">CBS 315.58</strain>
    </source>
</reference>
<organism evidence="3 4">
    <name type="scientific">Triangularia verruculosa</name>
    <dbReference type="NCBI Taxonomy" id="2587418"/>
    <lineage>
        <taxon>Eukaryota</taxon>
        <taxon>Fungi</taxon>
        <taxon>Dikarya</taxon>
        <taxon>Ascomycota</taxon>
        <taxon>Pezizomycotina</taxon>
        <taxon>Sordariomycetes</taxon>
        <taxon>Sordariomycetidae</taxon>
        <taxon>Sordariales</taxon>
        <taxon>Podosporaceae</taxon>
        <taxon>Triangularia</taxon>
    </lineage>
</organism>
<dbReference type="Proteomes" id="UP001303160">
    <property type="component" value="Unassembled WGS sequence"/>
</dbReference>
<protein>
    <submittedName>
        <fullName evidence="3">Uncharacterized protein</fullName>
    </submittedName>
</protein>
<reference evidence="3" key="1">
    <citation type="journal article" date="2023" name="Mol. Phylogenet. Evol.">
        <title>Genome-scale phylogeny and comparative genomics of the fungal order Sordariales.</title>
        <authorList>
            <person name="Hensen N."/>
            <person name="Bonometti L."/>
            <person name="Westerberg I."/>
            <person name="Brannstrom I.O."/>
            <person name="Guillou S."/>
            <person name="Cros-Aarteil S."/>
            <person name="Calhoun S."/>
            <person name="Haridas S."/>
            <person name="Kuo A."/>
            <person name="Mondo S."/>
            <person name="Pangilinan J."/>
            <person name="Riley R."/>
            <person name="LaButti K."/>
            <person name="Andreopoulos B."/>
            <person name="Lipzen A."/>
            <person name="Chen C."/>
            <person name="Yan M."/>
            <person name="Daum C."/>
            <person name="Ng V."/>
            <person name="Clum A."/>
            <person name="Steindorff A."/>
            <person name="Ohm R.A."/>
            <person name="Martin F."/>
            <person name="Silar P."/>
            <person name="Natvig D.O."/>
            <person name="Lalanne C."/>
            <person name="Gautier V."/>
            <person name="Ament-Velasquez S.L."/>
            <person name="Kruys A."/>
            <person name="Hutchinson M.I."/>
            <person name="Powell A.J."/>
            <person name="Barry K."/>
            <person name="Miller A.N."/>
            <person name="Grigoriev I.V."/>
            <person name="Debuchy R."/>
            <person name="Gladieux P."/>
            <person name="Hiltunen Thoren M."/>
            <person name="Johannesson H."/>
        </authorList>
    </citation>
    <scope>NUCLEOTIDE SEQUENCE</scope>
    <source>
        <strain evidence="3">CBS 315.58</strain>
    </source>
</reference>
<feature type="signal peptide" evidence="2">
    <location>
        <begin position="1"/>
        <end position="16"/>
    </location>
</feature>
<comment type="caution">
    <text evidence="3">The sequence shown here is derived from an EMBL/GenBank/DDBJ whole genome shotgun (WGS) entry which is preliminary data.</text>
</comment>
<sequence>MRLLTLILTLAAVAYAIPGPSDLIEADSDPFAPRPGDELQVKEGYTSPSDFVPIKRSPDASPDPIPILDDLIDAHESEKRTANLSPMNNPAKGLLPRACRNDSTCPCARGAKTGLWCGYCVRPMDAVNKCRSGSCMNWVYQCGPGNDCCTFGYRRSCAQRNGPCGP</sequence>
<keyword evidence="4" id="KW-1185">Reference proteome</keyword>
<accession>A0AAN6XAV1</accession>
<evidence type="ECO:0000313" key="3">
    <source>
        <dbReference type="EMBL" id="KAK4196871.1"/>
    </source>
</evidence>
<evidence type="ECO:0000313" key="4">
    <source>
        <dbReference type="Proteomes" id="UP001303160"/>
    </source>
</evidence>
<proteinExistence type="predicted"/>
<dbReference type="EMBL" id="MU863975">
    <property type="protein sequence ID" value="KAK4196871.1"/>
    <property type="molecule type" value="Genomic_DNA"/>
</dbReference>
<evidence type="ECO:0000256" key="1">
    <source>
        <dbReference type="SAM" id="MobiDB-lite"/>
    </source>
</evidence>
<evidence type="ECO:0000256" key="2">
    <source>
        <dbReference type="SAM" id="SignalP"/>
    </source>
</evidence>